<dbReference type="Pfam" id="PF02405">
    <property type="entry name" value="MlaE"/>
    <property type="match status" value="1"/>
</dbReference>
<dbReference type="RefSeq" id="WP_346052338.1">
    <property type="nucleotide sequence ID" value="NZ_JAYGII010000024.1"/>
</dbReference>
<dbReference type="InterPro" id="IPR003453">
    <property type="entry name" value="ABC_MlaE_roteobac"/>
</dbReference>
<keyword evidence="1" id="KW-0812">Transmembrane</keyword>
<dbReference type="GO" id="GO:0043190">
    <property type="term" value="C:ATP-binding cassette (ABC) transporter complex"/>
    <property type="evidence" value="ECO:0007669"/>
    <property type="project" value="InterPro"/>
</dbReference>
<keyword evidence="3" id="KW-1185">Reference proteome</keyword>
<dbReference type="InterPro" id="IPR030802">
    <property type="entry name" value="Permease_MalE"/>
</dbReference>
<dbReference type="EMBL" id="JAYGII010000024">
    <property type="protein sequence ID" value="MEA5446220.1"/>
    <property type="molecule type" value="Genomic_DNA"/>
</dbReference>
<name>A0AAP6MLQ2_9GAMM</name>
<keyword evidence="1" id="KW-1133">Transmembrane helix</keyword>
<keyword evidence="1" id="KW-0997">Cell inner membrane</keyword>
<keyword evidence="1" id="KW-1003">Cell membrane</keyword>
<comment type="similarity">
    <text evidence="1">Belongs to the MlaE permease family.</text>
</comment>
<gene>
    <name evidence="2" type="ORF">VCB98_10350</name>
</gene>
<dbReference type="GO" id="GO:0005548">
    <property type="term" value="F:phospholipid transporter activity"/>
    <property type="evidence" value="ECO:0007669"/>
    <property type="project" value="TreeGrafter"/>
</dbReference>
<evidence type="ECO:0000256" key="1">
    <source>
        <dbReference type="RuleBase" id="RU362044"/>
    </source>
</evidence>
<comment type="caution">
    <text evidence="2">The sequence shown here is derived from an EMBL/GenBank/DDBJ whole genome shotgun (WGS) entry which is preliminary data.</text>
</comment>
<keyword evidence="1" id="KW-0472">Membrane</keyword>
<comment type="caution">
    <text evidence="1">Lacks conserved residue(s) required for the propagation of feature annotation.</text>
</comment>
<feature type="transmembrane region" description="Helical" evidence="1">
    <location>
        <begin position="160"/>
        <end position="180"/>
    </location>
</feature>
<dbReference type="PANTHER" id="PTHR30188">
    <property type="entry name" value="ABC TRANSPORTER PERMEASE PROTEIN-RELATED"/>
    <property type="match status" value="1"/>
</dbReference>
<feature type="transmembrane region" description="Helical" evidence="1">
    <location>
        <begin position="302"/>
        <end position="322"/>
    </location>
</feature>
<sequence>MGAPATVQLEGQSLTCAGEWRLPGVAALEARLEQLSLPRGRLEISGEALEGLDVAGARLLHRLVSRVEAAGGEVNLHLCEEHRRLLELAARVRRPERLHEPRESFLSEVGRVSWEHWWEFRGFLGFLGEVVAEFARRLLRPSTARPRRFLNELEQGGVRAVPIVAVLSFLVGLVIAYQLSTALDTYGATVFLPELLTTTMLRELGPLIVAILVAGRTASSYAAELGTMKINEEIDALRTLGISPFDMLILPKLLALIFALPLLTVLAGLSGMLGGALVNWAVHEQGVTAFLQRLPEGMSYRHFWLGLVKAPVFAAVIALIGCRQGLRVKRGAGGVGQATTRAVVQAIFAVIVINAVFSIIYNLQGL</sequence>
<dbReference type="NCBIfam" id="TIGR00056">
    <property type="entry name" value="MlaE family lipid ABC transporter permease subunit"/>
    <property type="match status" value="1"/>
</dbReference>
<comment type="subcellular location">
    <subcellularLocation>
        <location evidence="1">Cell inner membrane</location>
        <topology evidence="1">Multi-pass membrane protein</topology>
    </subcellularLocation>
</comment>
<accession>A0AAP6MLQ2</accession>
<dbReference type="Proteomes" id="UP001302316">
    <property type="component" value="Unassembled WGS sequence"/>
</dbReference>
<reference evidence="2 3" key="1">
    <citation type="submission" date="2023-12" db="EMBL/GenBank/DDBJ databases">
        <title>Whole-genome sequencing of halo(alkali)philic microorganisms from hypersaline lakes.</title>
        <authorList>
            <person name="Sorokin D.Y."/>
            <person name="Merkel A.Y."/>
            <person name="Messina E."/>
            <person name="Yakimov M."/>
        </authorList>
    </citation>
    <scope>NUCLEOTIDE SEQUENCE [LARGE SCALE GENOMIC DNA]</scope>
    <source>
        <strain evidence="2 3">AB-CW1</strain>
    </source>
</reference>
<organism evidence="2 3">
    <name type="scientific">Natronospira elongata</name>
    <dbReference type="NCBI Taxonomy" id="3110268"/>
    <lineage>
        <taxon>Bacteria</taxon>
        <taxon>Pseudomonadati</taxon>
        <taxon>Pseudomonadota</taxon>
        <taxon>Gammaproteobacteria</taxon>
        <taxon>Natronospirales</taxon>
        <taxon>Natronospiraceae</taxon>
        <taxon>Natronospira</taxon>
    </lineage>
</organism>
<evidence type="ECO:0000313" key="2">
    <source>
        <dbReference type="EMBL" id="MEA5446220.1"/>
    </source>
</evidence>
<dbReference type="PANTHER" id="PTHR30188:SF3">
    <property type="entry name" value="ABC TRANSPORTER PERMEASE"/>
    <property type="match status" value="1"/>
</dbReference>
<feature type="transmembrane region" description="Helical" evidence="1">
    <location>
        <begin position="342"/>
        <end position="363"/>
    </location>
</feature>
<proteinExistence type="inferred from homology"/>
<dbReference type="AlphaFoldDB" id="A0AAP6MLQ2"/>
<protein>
    <submittedName>
        <fullName evidence="2">MlaE family lipid ABC transporter permease subunit</fullName>
    </submittedName>
</protein>
<evidence type="ECO:0000313" key="3">
    <source>
        <dbReference type="Proteomes" id="UP001302316"/>
    </source>
</evidence>
<feature type="transmembrane region" description="Helical" evidence="1">
    <location>
        <begin position="253"/>
        <end position="282"/>
    </location>
</feature>